<dbReference type="OMA" id="NEQHESK"/>
<evidence type="ECO:0000259" key="13">
    <source>
        <dbReference type="PROSITE" id="PS50039"/>
    </source>
</evidence>
<accession>Q17PT0</accession>
<proteinExistence type="predicted"/>
<dbReference type="GO" id="GO:0000978">
    <property type="term" value="F:RNA polymerase II cis-regulatory region sequence-specific DNA binding"/>
    <property type="evidence" value="ECO:0007669"/>
    <property type="project" value="TreeGrafter"/>
</dbReference>
<dbReference type="PANTHER" id="PTHR45796">
    <property type="entry name" value="FORKHEAD BOX P, ISOFORM C"/>
    <property type="match status" value="1"/>
</dbReference>
<feature type="DNA-binding region" description="Fork-head" evidence="11">
    <location>
        <begin position="238"/>
        <end position="312"/>
    </location>
</feature>
<dbReference type="SUPFAM" id="SSF46785">
    <property type="entry name" value="Winged helix' DNA-binding domain"/>
    <property type="match status" value="1"/>
</dbReference>
<keyword evidence="2" id="KW-0217">Developmental protein</keyword>
<feature type="domain" description="Fork-head" evidence="13">
    <location>
        <begin position="238"/>
        <end position="312"/>
    </location>
</feature>
<feature type="compositionally biased region" description="Low complexity" evidence="12">
    <location>
        <begin position="176"/>
        <end position="188"/>
    </location>
</feature>
<evidence type="ECO:0000256" key="12">
    <source>
        <dbReference type="SAM" id="MobiDB-lite"/>
    </source>
</evidence>
<reference evidence="14" key="3">
    <citation type="submission" date="2012-09" db="EMBL/GenBank/DDBJ databases">
        <authorList>
            <consortium name="VectorBase"/>
        </authorList>
    </citation>
    <scope>NUCLEOTIDE SEQUENCE</scope>
    <source>
        <strain evidence="14">Liverpool</strain>
    </source>
</reference>
<keyword evidence="7" id="KW-0805">Transcription regulation</keyword>
<reference evidence="14" key="1">
    <citation type="submission" date="2005-10" db="EMBL/GenBank/DDBJ databases">
        <authorList>
            <person name="Loftus B.J."/>
            <person name="Nene V.M."/>
            <person name="Hannick L.I."/>
            <person name="Bidwell S."/>
            <person name="Haas B."/>
            <person name="Amedeo P."/>
            <person name="Orvis J."/>
            <person name="Wortman J.R."/>
            <person name="White O.R."/>
            <person name="Salzberg S."/>
            <person name="Shumway M."/>
            <person name="Koo H."/>
            <person name="Zhao Y."/>
            <person name="Holmes M."/>
            <person name="Miller J."/>
            <person name="Schatz M."/>
            <person name="Pop M."/>
            <person name="Pai G."/>
            <person name="Utterback T."/>
            <person name="Rogers Y.-H."/>
            <person name="Kravitz S."/>
            <person name="Fraser C.M."/>
        </authorList>
    </citation>
    <scope>NUCLEOTIDE SEQUENCE</scope>
    <source>
        <strain evidence="14">Liverpool</strain>
    </source>
</reference>
<gene>
    <name evidence="14" type="ORF">AaeL_AAEL000250</name>
</gene>
<dbReference type="InterPro" id="IPR036236">
    <property type="entry name" value="Znf_C2H2_sf"/>
</dbReference>
<dbReference type="InterPro" id="IPR030456">
    <property type="entry name" value="TF_fork_head_CS_2"/>
</dbReference>
<dbReference type="SUPFAM" id="SSF57667">
    <property type="entry name" value="beta-beta-alpha zinc fingers"/>
    <property type="match status" value="1"/>
</dbReference>
<dbReference type="InterPro" id="IPR050998">
    <property type="entry name" value="FOXP"/>
</dbReference>
<dbReference type="STRING" id="7159.Q17PT0"/>
<dbReference type="FunFam" id="1.10.10.10:FF:000010">
    <property type="entry name" value="Forkhead box P2 isoform B"/>
    <property type="match status" value="1"/>
</dbReference>
<dbReference type="InterPro" id="IPR001766">
    <property type="entry name" value="Fork_head_dom"/>
</dbReference>
<keyword evidence="5" id="KW-0863">Zinc-finger</keyword>
<dbReference type="GO" id="GO:0008270">
    <property type="term" value="F:zinc ion binding"/>
    <property type="evidence" value="ECO:0007669"/>
    <property type="project" value="UniProtKB-KW"/>
</dbReference>
<protein>
    <submittedName>
        <fullName evidence="14">AAEL000250-PA</fullName>
    </submittedName>
</protein>
<dbReference type="InterPro" id="IPR036388">
    <property type="entry name" value="WH-like_DNA-bd_sf"/>
</dbReference>
<keyword evidence="4" id="KW-0479">Metal-binding</keyword>
<evidence type="ECO:0000256" key="6">
    <source>
        <dbReference type="ARBA" id="ARBA00022833"/>
    </source>
</evidence>
<dbReference type="PROSITE" id="PS50039">
    <property type="entry name" value="FORK_HEAD_3"/>
    <property type="match status" value="1"/>
</dbReference>
<keyword evidence="6" id="KW-0862">Zinc</keyword>
<reference evidence="14" key="2">
    <citation type="journal article" date="2007" name="Science">
        <title>Genome sequence of Aedes aegypti, a major arbovirus vector.</title>
        <authorList>
            <person name="Nene V."/>
            <person name="Wortman J.R."/>
            <person name="Lawson D."/>
            <person name="Haas B."/>
            <person name="Kodira C."/>
            <person name="Tu Z.J."/>
            <person name="Loftus B."/>
            <person name="Xi Z."/>
            <person name="Megy K."/>
            <person name="Grabherr M."/>
            <person name="Ren Q."/>
            <person name="Zdobnov E.M."/>
            <person name="Lobo N.F."/>
            <person name="Campbell K.S."/>
            <person name="Brown S.E."/>
            <person name="Bonaldo M.F."/>
            <person name="Zhu J."/>
            <person name="Sinkins S.P."/>
            <person name="Hogenkamp D.G."/>
            <person name="Amedeo P."/>
            <person name="Arensburger P."/>
            <person name="Atkinson P.W."/>
            <person name="Bidwell S."/>
            <person name="Biedler J."/>
            <person name="Birney E."/>
            <person name="Bruggner R.V."/>
            <person name="Costas J."/>
            <person name="Coy M.R."/>
            <person name="Crabtree J."/>
            <person name="Crawford M."/>
            <person name="Debruyn B."/>
            <person name="Decaprio D."/>
            <person name="Eiglmeier K."/>
            <person name="Eisenstadt E."/>
            <person name="El-Dorry H."/>
            <person name="Gelbart W.M."/>
            <person name="Gomes S.L."/>
            <person name="Hammond M."/>
            <person name="Hannick L.I."/>
            <person name="Hogan J.R."/>
            <person name="Holmes M.H."/>
            <person name="Jaffe D."/>
            <person name="Johnston J.S."/>
            <person name="Kennedy R.C."/>
            <person name="Koo H."/>
            <person name="Kravitz S."/>
            <person name="Kriventseva E.V."/>
            <person name="Kulp D."/>
            <person name="Labutti K."/>
            <person name="Lee E."/>
            <person name="Li S."/>
            <person name="Lovin D.D."/>
            <person name="Mao C."/>
            <person name="Mauceli E."/>
            <person name="Menck C.F."/>
            <person name="Miller J.R."/>
            <person name="Montgomery P."/>
            <person name="Mori A."/>
            <person name="Nascimento A.L."/>
            <person name="Naveira H.F."/>
            <person name="Nusbaum C."/>
            <person name="O'leary S."/>
            <person name="Orvis J."/>
            <person name="Pertea M."/>
            <person name="Quesneville H."/>
            <person name="Reidenbach K.R."/>
            <person name="Rogers Y.H."/>
            <person name="Roth C.W."/>
            <person name="Schneider J.R."/>
            <person name="Schatz M."/>
            <person name="Shumway M."/>
            <person name="Stanke M."/>
            <person name="Stinson E.O."/>
            <person name="Tubio J.M."/>
            <person name="Vanzee J.P."/>
            <person name="Verjovski-Almeida S."/>
            <person name="Werner D."/>
            <person name="White O."/>
            <person name="Wyder S."/>
            <person name="Zeng Q."/>
            <person name="Zhao Q."/>
            <person name="Zhao Y."/>
            <person name="Hill C.A."/>
            <person name="Raikhel A.S."/>
            <person name="Soares M.B."/>
            <person name="Knudson D.L."/>
            <person name="Lee N.H."/>
            <person name="Galagan J."/>
            <person name="Salzberg S.L."/>
            <person name="Paulsen I.T."/>
            <person name="Dimopoulos G."/>
            <person name="Collins F.H."/>
            <person name="Birren B."/>
            <person name="Fraser-Liggett C.M."/>
            <person name="Severson D.W."/>
        </authorList>
    </citation>
    <scope>NUCLEOTIDE SEQUENCE [LARGE SCALE GENOMIC DNA]</scope>
    <source>
        <strain evidence="14">Liverpool</strain>
    </source>
</reference>
<dbReference type="PaxDb" id="7159-AAEL000250-PA"/>
<keyword evidence="3" id="KW-0678">Repressor</keyword>
<evidence type="ECO:0000256" key="5">
    <source>
        <dbReference type="ARBA" id="ARBA00022771"/>
    </source>
</evidence>
<sequence length="416" mass="46399">MATISQQTAPLNARALAAMRFLFNSSQTQDTTPKSVVHPLFGGGACRWPGCERIFDDFDEFYNHLQSDHINGDYSAAQARIQMEVVCQLHLQLQKERDRLQAMILHLNKKNEMAARIPMAGASPFVPQIPPPPPPYDLIAGLRFPPAGPVTDGSMVEAALQLTNKQQQALHHHHQQQQQQQQHQQQQQAGRSAKGSIRAKYFGSPQDTDAGGYKEVHFPDVQDDVQKNREFYRSHDVRPPFTYASLIRQSIIESPEKQLTLNEIYNWFQNTFCYFRRNAATWKNAVRHNLSLHKCFMRVENIKGAVWTVNEAEFCKRRPQKLGIMQFKFQNSSGMPQQMQPGGGGGKKKQLTLGGVVGPPQAAPPLASAVVASAAAASALALKHPPPPVGFYYKRFVVGGATCCQCGNKTVMKLKL</sequence>
<dbReference type="PANTHER" id="PTHR45796:SF4">
    <property type="entry name" value="FORKHEAD BOX P, ISOFORM C"/>
    <property type="match status" value="1"/>
</dbReference>
<dbReference type="InterPro" id="IPR036390">
    <property type="entry name" value="WH_DNA-bd_sf"/>
</dbReference>
<dbReference type="PROSITE" id="PS00658">
    <property type="entry name" value="FORK_HEAD_2"/>
    <property type="match status" value="1"/>
</dbReference>
<dbReference type="eggNOG" id="KOG4385">
    <property type="taxonomic scope" value="Eukaryota"/>
</dbReference>
<dbReference type="Gene3D" id="1.20.5.340">
    <property type="match status" value="1"/>
</dbReference>
<dbReference type="SMART" id="SM00339">
    <property type="entry name" value="FH"/>
    <property type="match status" value="1"/>
</dbReference>
<keyword evidence="10 11" id="KW-0539">Nucleus</keyword>
<evidence type="ECO:0000256" key="7">
    <source>
        <dbReference type="ARBA" id="ARBA00023015"/>
    </source>
</evidence>
<evidence type="ECO:0000256" key="2">
    <source>
        <dbReference type="ARBA" id="ARBA00022473"/>
    </source>
</evidence>
<keyword evidence="8 11" id="KW-0238">DNA-binding</keyword>
<dbReference type="AlphaFoldDB" id="Q17PT0"/>
<comment type="subcellular location">
    <subcellularLocation>
        <location evidence="1 11">Nucleus</location>
    </subcellularLocation>
</comment>
<dbReference type="Pfam" id="PF00250">
    <property type="entry name" value="Forkhead"/>
    <property type="match status" value="1"/>
</dbReference>
<evidence type="ECO:0000256" key="3">
    <source>
        <dbReference type="ARBA" id="ARBA00022491"/>
    </source>
</evidence>
<dbReference type="GO" id="GO:0005634">
    <property type="term" value="C:nucleus"/>
    <property type="evidence" value="ECO:0007669"/>
    <property type="project" value="UniProtKB-SubCell"/>
</dbReference>
<dbReference type="Proteomes" id="UP000682892">
    <property type="component" value="Chromosome 1"/>
</dbReference>
<dbReference type="GO" id="GO:0000981">
    <property type="term" value="F:DNA-binding transcription factor activity, RNA polymerase II-specific"/>
    <property type="evidence" value="ECO:0007669"/>
    <property type="project" value="TreeGrafter"/>
</dbReference>
<evidence type="ECO:0000256" key="8">
    <source>
        <dbReference type="ARBA" id="ARBA00023125"/>
    </source>
</evidence>
<evidence type="ECO:0000256" key="9">
    <source>
        <dbReference type="ARBA" id="ARBA00023163"/>
    </source>
</evidence>
<name>Q17PT0_AEDAE</name>
<evidence type="ECO:0000256" key="4">
    <source>
        <dbReference type="ARBA" id="ARBA00022723"/>
    </source>
</evidence>
<dbReference type="VEuPathDB" id="VectorBase:AAEL000250"/>
<dbReference type="PhylomeDB" id="Q17PT0"/>
<dbReference type="Gene3D" id="1.10.10.10">
    <property type="entry name" value="Winged helix-like DNA-binding domain superfamily/Winged helix DNA-binding domain"/>
    <property type="match status" value="1"/>
</dbReference>
<dbReference type="Pfam" id="PF16159">
    <property type="entry name" value="FOXP-CC"/>
    <property type="match status" value="1"/>
</dbReference>
<keyword evidence="9" id="KW-0804">Transcription</keyword>
<dbReference type="EMBL" id="CH477189">
    <property type="protein sequence ID" value="EAT48761.1"/>
    <property type="molecule type" value="Genomic_DNA"/>
</dbReference>
<evidence type="ECO:0000313" key="15">
    <source>
        <dbReference type="Proteomes" id="UP000682892"/>
    </source>
</evidence>
<dbReference type="InterPro" id="IPR047412">
    <property type="entry name" value="FH_FOXP1_P2"/>
</dbReference>
<dbReference type="InterPro" id="IPR032354">
    <property type="entry name" value="FOXP-CC"/>
</dbReference>
<evidence type="ECO:0000256" key="10">
    <source>
        <dbReference type="ARBA" id="ARBA00023242"/>
    </source>
</evidence>
<evidence type="ECO:0000256" key="1">
    <source>
        <dbReference type="ARBA" id="ARBA00004123"/>
    </source>
</evidence>
<dbReference type="CDD" id="cd20065">
    <property type="entry name" value="FH_FOXP2"/>
    <property type="match status" value="1"/>
</dbReference>
<feature type="region of interest" description="Disordered" evidence="12">
    <location>
        <begin position="164"/>
        <end position="219"/>
    </location>
</feature>
<dbReference type="PRINTS" id="PR00053">
    <property type="entry name" value="FORKHEAD"/>
</dbReference>
<organism evidence="14 15">
    <name type="scientific">Aedes aegypti</name>
    <name type="common">Yellowfever mosquito</name>
    <name type="synonym">Culex aegypti</name>
    <dbReference type="NCBI Taxonomy" id="7159"/>
    <lineage>
        <taxon>Eukaryota</taxon>
        <taxon>Metazoa</taxon>
        <taxon>Ecdysozoa</taxon>
        <taxon>Arthropoda</taxon>
        <taxon>Hexapoda</taxon>
        <taxon>Insecta</taxon>
        <taxon>Pterygota</taxon>
        <taxon>Neoptera</taxon>
        <taxon>Endopterygota</taxon>
        <taxon>Diptera</taxon>
        <taxon>Nematocera</taxon>
        <taxon>Culicoidea</taxon>
        <taxon>Culicidae</taxon>
        <taxon>Culicinae</taxon>
        <taxon>Aedini</taxon>
        <taxon>Aedes</taxon>
        <taxon>Stegomyia</taxon>
    </lineage>
</organism>
<evidence type="ECO:0000313" key="14">
    <source>
        <dbReference type="EMBL" id="EAT48761.1"/>
    </source>
</evidence>
<evidence type="ECO:0000256" key="11">
    <source>
        <dbReference type="PROSITE-ProRule" id="PRU00089"/>
    </source>
</evidence>